<organism evidence="2 3">
    <name type="scientific">Paeniglutamicibacter kerguelensis</name>
    <dbReference type="NCBI Taxonomy" id="254788"/>
    <lineage>
        <taxon>Bacteria</taxon>
        <taxon>Bacillati</taxon>
        <taxon>Actinomycetota</taxon>
        <taxon>Actinomycetes</taxon>
        <taxon>Micrococcales</taxon>
        <taxon>Micrococcaceae</taxon>
        <taxon>Paeniglutamicibacter</taxon>
    </lineage>
</organism>
<dbReference type="PANTHER" id="PTHR43784:SF2">
    <property type="entry name" value="GDSL-LIKE LIPASE_ACYLHYDROLASE, PUTATIVE (AFU_ORTHOLOGUE AFUA_2G00820)-RELATED"/>
    <property type="match status" value="1"/>
</dbReference>
<reference evidence="2 3" key="1">
    <citation type="submission" date="2021-03" db="EMBL/GenBank/DDBJ databases">
        <title>Sequencing the genomes of 1000 actinobacteria strains.</title>
        <authorList>
            <person name="Klenk H.-P."/>
        </authorList>
    </citation>
    <scope>NUCLEOTIDE SEQUENCE [LARGE SCALE GENOMIC DNA]</scope>
    <source>
        <strain evidence="2 3">DSM 15797</strain>
    </source>
</reference>
<dbReference type="Pfam" id="PF13472">
    <property type="entry name" value="Lipase_GDSL_2"/>
    <property type="match status" value="1"/>
</dbReference>
<sequence length="261" mass="29008">MEFSKRYLALGDSFTEGMGDEDPTRPNHVRGWADRVAEQLCTDPEWGYANLAIRGKKVGQVVSEQLPVALNMKPTLVSLYMGGNDILRPSVDIDALMQRYDEAVAKLAGTGARLLLFTGFDSNGSAIFEKTRGRTAIYNEGVREIAEKHGAVIADYWRWREFQDWRYWAADRLHMGTPGHTLMAKKVLGVLGRETGIEVPELPPLIAQTRAEKLRADAAWAKEFLAPWVKRRLTGTSSGDNLGAKYPDYISLGAGNAGRHE</sequence>
<evidence type="ECO:0000259" key="1">
    <source>
        <dbReference type="Pfam" id="PF13472"/>
    </source>
</evidence>
<dbReference type="PANTHER" id="PTHR43784">
    <property type="entry name" value="GDSL-LIKE LIPASE/ACYLHYDROLASE, PUTATIVE (AFU_ORTHOLOGUE AFUA_2G00820)-RELATED"/>
    <property type="match status" value="1"/>
</dbReference>
<protein>
    <submittedName>
        <fullName evidence="2">Lysophospholipase L1-like esterase</fullName>
    </submittedName>
</protein>
<evidence type="ECO:0000313" key="2">
    <source>
        <dbReference type="EMBL" id="MBP2387316.1"/>
    </source>
</evidence>
<evidence type="ECO:0000313" key="3">
    <source>
        <dbReference type="Proteomes" id="UP001296993"/>
    </source>
</evidence>
<dbReference type="InterPro" id="IPR036514">
    <property type="entry name" value="SGNH_hydro_sf"/>
</dbReference>
<dbReference type="EMBL" id="JAGIOF010000001">
    <property type="protein sequence ID" value="MBP2387316.1"/>
    <property type="molecule type" value="Genomic_DNA"/>
</dbReference>
<feature type="domain" description="SGNH hydrolase-type esterase" evidence="1">
    <location>
        <begin position="9"/>
        <end position="181"/>
    </location>
</feature>
<dbReference type="Gene3D" id="3.40.50.1110">
    <property type="entry name" value="SGNH hydrolase"/>
    <property type="match status" value="1"/>
</dbReference>
<dbReference type="SUPFAM" id="SSF52266">
    <property type="entry name" value="SGNH hydrolase"/>
    <property type="match status" value="1"/>
</dbReference>
<name>A0ABS4XG40_9MICC</name>
<accession>A0ABS4XG40</accession>
<dbReference type="InterPro" id="IPR053140">
    <property type="entry name" value="GDSL_Rv0518-like"/>
</dbReference>
<gene>
    <name evidence="2" type="ORF">JOF47_002827</name>
</gene>
<dbReference type="CDD" id="cd01832">
    <property type="entry name" value="SGNH_hydrolase_like_1"/>
    <property type="match status" value="1"/>
</dbReference>
<comment type="caution">
    <text evidence="2">The sequence shown here is derived from an EMBL/GenBank/DDBJ whole genome shotgun (WGS) entry which is preliminary data.</text>
</comment>
<dbReference type="Proteomes" id="UP001296993">
    <property type="component" value="Unassembled WGS sequence"/>
</dbReference>
<dbReference type="RefSeq" id="WP_209999502.1">
    <property type="nucleotide sequence ID" value="NZ_BAAAJY010000009.1"/>
</dbReference>
<dbReference type="InterPro" id="IPR013830">
    <property type="entry name" value="SGNH_hydro"/>
</dbReference>
<keyword evidence="3" id="KW-1185">Reference proteome</keyword>
<proteinExistence type="predicted"/>